<sequence length="464" mass="53497">MSQSPKESGNKPNKYKRIVCCFDGTGNKPGQEVTMITQHTQDSEQVVYYQPGIGFGSDSGLLSQLYATWDEMTAASIHNHVKEGYKFIARSYTEKEKQKIYLFGFSRGAYVVRLLALMIAKIGILKPEHLTQMNIDLVFSSIQQCSSKNLQVCKDMCKLLTAACIEFIGLWDTVASTSFSSLGIKFFHHALALDERRIRFTPELWNKPKLYVFQDLHDSTALSPSSLKKQENQWIFSPSNSSQCDIEEVWFAGCHADVGGGSSSQLSNISLRWMIKECHKNGGLDFDQNYLHQTLHFKADNQCQEADNKDSLEGHTNDELKAMILWWILEIFIYFYIFHSQDQRWYLQIGPNLGQGWYTSFDGDGEVKIHQSVQYKRKHSPQHRDEAKAIVDKIEEYQRSIRAASGEEKKELLRQQKEFIDKIGGSEQQYRYRARESSYQPAARNWKDLQKLDENDQQGLKWVN</sequence>
<evidence type="ECO:0000313" key="1">
    <source>
        <dbReference type="EMBL" id="TFK65954.1"/>
    </source>
</evidence>
<accession>A0ACD3AKU5</accession>
<reference evidence="1 2" key="1">
    <citation type="journal article" date="2019" name="Nat. Ecol. Evol.">
        <title>Megaphylogeny resolves global patterns of mushroom evolution.</title>
        <authorList>
            <person name="Varga T."/>
            <person name="Krizsan K."/>
            <person name="Foldi C."/>
            <person name="Dima B."/>
            <person name="Sanchez-Garcia M."/>
            <person name="Sanchez-Ramirez S."/>
            <person name="Szollosi G.J."/>
            <person name="Szarkandi J.G."/>
            <person name="Papp V."/>
            <person name="Albert L."/>
            <person name="Andreopoulos W."/>
            <person name="Angelini C."/>
            <person name="Antonin V."/>
            <person name="Barry K.W."/>
            <person name="Bougher N.L."/>
            <person name="Buchanan P."/>
            <person name="Buyck B."/>
            <person name="Bense V."/>
            <person name="Catcheside P."/>
            <person name="Chovatia M."/>
            <person name="Cooper J."/>
            <person name="Damon W."/>
            <person name="Desjardin D."/>
            <person name="Finy P."/>
            <person name="Geml J."/>
            <person name="Haridas S."/>
            <person name="Hughes K."/>
            <person name="Justo A."/>
            <person name="Karasinski D."/>
            <person name="Kautmanova I."/>
            <person name="Kiss B."/>
            <person name="Kocsube S."/>
            <person name="Kotiranta H."/>
            <person name="LaButti K.M."/>
            <person name="Lechner B.E."/>
            <person name="Liimatainen K."/>
            <person name="Lipzen A."/>
            <person name="Lukacs Z."/>
            <person name="Mihaltcheva S."/>
            <person name="Morgado L.N."/>
            <person name="Niskanen T."/>
            <person name="Noordeloos M.E."/>
            <person name="Ohm R.A."/>
            <person name="Ortiz-Santana B."/>
            <person name="Ovrebo C."/>
            <person name="Racz N."/>
            <person name="Riley R."/>
            <person name="Savchenko A."/>
            <person name="Shiryaev A."/>
            <person name="Soop K."/>
            <person name="Spirin V."/>
            <person name="Szebenyi C."/>
            <person name="Tomsovsky M."/>
            <person name="Tulloss R.E."/>
            <person name="Uehling J."/>
            <person name="Grigoriev I.V."/>
            <person name="Vagvolgyi C."/>
            <person name="Papp T."/>
            <person name="Martin F.M."/>
            <person name="Miettinen O."/>
            <person name="Hibbett D.S."/>
            <person name="Nagy L.G."/>
        </authorList>
    </citation>
    <scope>NUCLEOTIDE SEQUENCE [LARGE SCALE GENOMIC DNA]</scope>
    <source>
        <strain evidence="1 2">NL-1719</strain>
    </source>
</reference>
<gene>
    <name evidence="1" type="ORF">BDN72DRAFT_900254</name>
</gene>
<name>A0ACD3AKU5_9AGAR</name>
<keyword evidence="2" id="KW-1185">Reference proteome</keyword>
<evidence type="ECO:0000313" key="2">
    <source>
        <dbReference type="Proteomes" id="UP000308600"/>
    </source>
</evidence>
<dbReference type="Proteomes" id="UP000308600">
    <property type="component" value="Unassembled WGS sequence"/>
</dbReference>
<organism evidence="1 2">
    <name type="scientific">Pluteus cervinus</name>
    <dbReference type="NCBI Taxonomy" id="181527"/>
    <lineage>
        <taxon>Eukaryota</taxon>
        <taxon>Fungi</taxon>
        <taxon>Dikarya</taxon>
        <taxon>Basidiomycota</taxon>
        <taxon>Agaricomycotina</taxon>
        <taxon>Agaricomycetes</taxon>
        <taxon>Agaricomycetidae</taxon>
        <taxon>Agaricales</taxon>
        <taxon>Pluteineae</taxon>
        <taxon>Pluteaceae</taxon>
        <taxon>Pluteus</taxon>
    </lineage>
</organism>
<protein>
    <submittedName>
        <fullName evidence="1">Uncharacterized protein</fullName>
    </submittedName>
</protein>
<dbReference type="EMBL" id="ML208420">
    <property type="protein sequence ID" value="TFK65954.1"/>
    <property type="molecule type" value="Genomic_DNA"/>
</dbReference>
<proteinExistence type="predicted"/>